<dbReference type="EMBL" id="UINC01027378">
    <property type="protein sequence ID" value="SVB06518.1"/>
    <property type="molecule type" value="Genomic_DNA"/>
</dbReference>
<proteinExistence type="predicted"/>
<dbReference type="Gene3D" id="3.40.50.300">
    <property type="entry name" value="P-loop containing nucleotide triphosphate hydrolases"/>
    <property type="match status" value="1"/>
</dbReference>
<dbReference type="PANTHER" id="PTHR43204">
    <property type="entry name" value="ABC TRANSPORTER I FAMILY MEMBER 6, CHLOROPLASTIC"/>
    <property type="match status" value="1"/>
</dbReference>
<keyword evidence="2" id="KW-0067">ATP-binding</keyword>
<dbReference type="PROSITE" id="PS50893">
    <property type="entry name" value="ABC_TRANSPORTER_2"/>
    <property type="match status" value="1"/>
</dbReference>
<evidence type="ECO:0000313" key="4">
    <source>
        <dbReference type="EMBL" id="SVB06518.1"/>
    </source>
</evidence>
<dbReference type="Pfam" id="PF00005">
    <property type="entry name" value="ABC_tran"/>
    <property type="match status" value="1"/>
</dbReference>
<dbReference type="NCBIfam" id="TIGR01978">
    <property type="entry name" value="sufC"/>
    <property type="match status" value="1"/>
</dbReference>
<evidence type="ECO:0000259" key="3">
    <source>
        <dbReference type="PROSITE" id="PS50893"/>
    </source>
</evidence>
<name>A0A382AYJ6_9ZZZZ</name>
<dbReference type="InterPro" id="IPR010230">
    <property type="entry name" value="FeS-cluster_ATPase_SufC"/>
</dbReference>
<reference evidence="4" key="1">
    <citation type="submission" date="2018-05" db="EMBL/GenBank/DDBJ databases">
        <authorList>
            <person name="Lanie J.A."/>
            <person name="Ng W.-L."/>
            <person name="Kazmierczak K.M."/>
            <person name="Andrzejewski T.M."/>
            <person name="Davidsen T.M."/>
            <person name="Wayne K.J."/>
            <person name="Tettelin H."/>
            <person name="Glass J.I."/>
            <person name="Rusch D."/>
            <person name="Podicherti R."/>
            <person name="Tsui H.-C.T."/>
            <person name="Winkler M.E."/>
        </authorList>
    </citation>
    <scope>NUCLEOTIDE SEQUENCE</scope>
</reference>
<sequence>MEINRGEVHAIMGPNGSGKSTLSNILAGNDGYNITSGSIEFCKKNLINLSPNERSNLGFFLAFQYPIEIPGVSIMNFLKTISECNRKTKGLEPLKPSDFLKLVKEKAKILGIEDDDLKRQFNVGFSGGEKKRNEALQLLILDPVLSVLDETDSGLDVDALNVVSEGINGIKSNENSLLVITHYKKMLEKIQPNKIHILINGKIVFTGGTDVADLIEKNGFEGFQDNV</sequence>
<dbReference type="GO" id="GO:0005524">
    <property type="term" value="F:ATP binding"/>
    <property type="evidence" value="ECO:0007669"/>
    <property type="project" value="UniProtKB-KW"/>
</dbReference>
<accession>A0A382AYJ6</accession>
<dbReference type="InterPro" id="IPR003439">
    <property type="entry name" value="ABC_transporter-like_ATP-bd"/>
</dbReference>
<dbReference type="AlphaFoldDB" id="A0A382AYJ6"/>
<dbReference type="CDD" id="cd03217">
    <property type="entry name" value="ABC_FeS_Assembly"/>
    <property type="match status" value="1"/>
</dbReference>
<evidence type="ECO:0000256" key="1">
    <source>
        <dbReference type="ARBA" id="ARBA00022741"/>
    </source>
</evidence>
<keyword evidence="1" id="KW-0547">Nucleotide-binding</keyword>
<dbReference type="SUPFAM" id="SSF52540">
    <property type="entry name" value="P-loop containing nucleoside triphosphate hydrolases"/>
    <property type="match status" value="1"/>
</dbReference>
<organism evidence="4">
    <name type="scientific">marine metagenome</name>
    <dbReference type="NCBI Taxonomy" id="408172"/>
    <lineage>
        <taxon>unclassified sequences</taxon>
        <taxon>metagenomes</taxon>
        <taxon>ecological metagenomes</taxon>
    </lineage>
</organism>
<gene>
    <name evidence="4" type="ORF">METZ01_LOCUS159372</name>
</gene>
<dbReference type="PANTHER" id="PTHR43204:SF1">
    <property type="entry name" value="ABC TRANSPORTER I FAMILY MEMBER 6, CHLOROPLASTIC"/>
    <property type="match status" value="1"/>
</dbReference>
<evidence type="ECO:0000256" key="2">
    <source>
        <dbReference type="ARBA" id="ARBA00022840"/>
    </source>
</evidence>
<feature type="domain" description="ABC transporter" evidence="3">
    <location>
        <begin position="1"/>
        <end position="225"/>
    </location>
</feature>
<protein>
    <recommendedName>
        <fullName evidence="3">ABC transporter domain-containing protein</fullName>
    </recommendedName>
</protein>
<dbReference type="GO" id="GO:0016887">
    <property type="term" value="F:ATP hydrolysis activity"/>
    <property type="evidence" value="ECO:0007669"/>
    <property type="project" value="InterPro"/>
</dbReference>
<dbReference type="InterPro" id="IPR027417">
    <property type="entry name" value="P-loop_NTPase"/>
</dbReference>